<evidence type="ECO:0000313" key="3">
    <source>
        <dbReference type="Proteomes" id="UP000014071"/>
    </source>
</evidence>
<keyword evidence="3" id="KW-1185">Reference proteome</keyword>
<feature type="compositionally biased region" description="Basic and acidic residues" evidence="1">
    <location>
        <begin position="84"/>
        <end position="97"/>
    </location>
</feature>
<feature type="region of interest" description="Disordered" evidence="1">
    <location>
        <begin position="270"/>
        <end position="316"/>
    </location>
</feature>
<feature type="compositionally biased region" description="Acidic residues" evidence="1">
    <location>
        <begin position="285"/>
        <end position="294"/>
    </location>
</feature>
<reference evidence="3" key="1">
    <citation type="journal article" date="2013" name="Genome Announc.">
        <title>Draft genome sequence of the basidiomycetous yeast-like fungus Pseudozyma hubeiensis SY62, which produces an abundant amount of the biosurfactant mannosylerythritol lipids.</title>
        <authorList>
            <person name="Konishi M."/>
            <person name="Hatada Y."/>
            <person name="Horiuchi J."/>
        </authorList>
    </citation>
    <scope>NUCLEOTIDE SEQUENCE [LARGE SCALE GENOMIC DNA]</scope>
    <source>
        <strain evidence="3">SY62</strain>
    </source>
</reference>
<feature type="compositionally biased region" description="Basic and acidic residues" evidence="1">
    <location>
        <begin position="270"/>
        <end position="284"/>
    </location>
</feature>
<proteinExistence type="predicted"/>
<sequence>MVANAESSKFSVNERLARAREEDLRRCRNIQAKLARAQLHDAHEPPLALGSAATPPKMHHSIPVHVTSSSSRTGLMFMSSTEQAQRERDQRSRERQLKRQVAGPIPPESWRDDFDRLSIRKGVASHFDWQRLQDLVSSVGREGEEGSGSRVGSDVDRVGRRGVREVHGATCAGLRWMYDGEGAQEGSKTMLGLRDMTLCVIADALNRPHRGKGKERNAFGEMNRSQLREVLEYLPIHMQQRMLTLCGRLAATEWPLSEWTAQAMIELHTRRTTEPDINDERQPGEAEDDWETSFDPDRHPTNHLPSTPSEGSTALDLSFSTTSSKTITRMLSTFCTGPSGTSLRMLSLAGTVSLDTPAMHAIFARLPNLTALSLAGSQLSSATADESEREDHQRAAVFLRKLSRSLGKLEMLDLSWCGWVCADAVQAVSWANRTMVAWPRLGRLLLTGCPAVTDPREGEKRRQTTFDGKAAGNYVGQWHARHSQRPTETSHASIPAGALYDAYTDTLHRDPFDLFSTATPTPRTSTRATFGDYTNNVIQPAIITHMTPSSNNDGGSAATLMEYVRCPRSAGKVEMWQWQRVRILQALRGRSQPFSRSRSWIEVYF</sequence>
<evidence type="ECO:0000256" key="1">
    <source>
        <dbReference type="SAM" id="MobiDB-lite"/>
    </source>
</evidence>
<dbReference type="GeneID" id="24106570"/>
<dbReference type="eggNOG" id="ENOG502RDY7">
    <property type="taxonomic scope" value="Eukaryota"/>
</dbReference>
<feature type="region of interest" description="Disordered" evidence="1">
    <location>
        <begin position="38"/>
        <end position="107"/>
    </location>
</feature>
<evidence type="ECO:0000313" key="2">
    <source>
        <dbReference type="EMBL" id="GAC93704.1"/>
    </source>
</evidence>
<name>R9NYD6_PSEHS</name>
<dbReference type="AlphaFoldDB" id="R9NYD6"/>
<protein>
    <submittedName>
        <fullName evidence="2">Pre-mRNA splicing factor</fullName>
    </submittedName>
</protein>
<dbReference type="Proteomes" id="UP000014071">
    <property type="component" value="Unassembled WGS sequence"/>
</dbReference>
<dbReference type="OrthoDB" id="2549725at2759"/>
<dbReference type="SUPFAM" id="SSF52047">
    <property type="entry name" value="RNI-like"/>
    <property type="match status" value="1"/>
</dbReference>
<feature type="compositionally biased region" description="Polar residues" evidence="1">
    <location>
        <begin position="66"/>
        <end position="81"/>
    </location>
</feature>
<dbReference type="EMBL" id="DF238778">
    <property type="protein sequence ID" value="GAC93704.1"/>
    <property type="molecule type" value="Genomic_DNA"/>
</dbReference>
<dbReference type="HOGENOM" id="CLU_495375_0_0_1"/>
<gene>
    <name evidence="2" type="ORF">PHSY_001269</name>
</gene>
<feature type="compositionally biased region" description="Polar residues" evidence="1">
    <location>
        <begin position="303"/>
        <end position="312"/>
    </location>
</feature>
<dbReference type="Gene3D" id="3.80.10.10">
    <property type="entry name" value="Ribonuclease Inhibitor"/>
    <property type="match status" value="1"/>
</dbReference>
<dbReference type="RefSeq" id="XP_012187291.1">
    <property type="nucleotide sequence ID" value="XM_012331901.1"/>
</dbReference>
<accession>R9NYD6</accession>
<dbReference type="InterPro" id="IPR032675">
    <property type="entry name" value="LRR_dom_sf"/>
</dbReference>
<organism evidence="2 3">
    <name type="scientific">Pseudozyma hubeiensis (strain SY62)</name>
    <name type="common">Yeast</name>
    <dbReference type="NCBI Taxonomy" id="1305764"/>
    <lineage>
        <taxon>Eukaryota</taxon>
        <taxon>Fungi</taxon>
        <taxon>Dikarya</taxon>
        <taxon>Basidiomycota</taxon>
        <taxon>Ustilaginomycotina</taxon>
        <taxon>Ustilaginomycetes</taxon>
        <taxon>Ustilaginales</taxon>
        <taxon>Ustilaginaceae</taxon>
        <taxon>Pseudozyma</taxon>
    </lineage>
</organism>